<dbReference type="GO" id="GO:0006355">
    <property type="term" value="P:regulation of DNA-templated transcription"/>
    <property type="evidence" value="ECO:0007669"/>
    <property type="project" value="TreeGrafter"/>
</dbReference>
<dbReference type="CDD" id="cd17536">
    <property type="entry name" value="REC_YesN-like"/>
    <property type="match status" value="1"/>
</dbReference>
<dbReference type="PANTHER" id="PTHR48111:SF1">
    <property type="entry name" value="TWO-COMPONENT RESPONSE REGULATOR ORR33"/>
    <property type="match status" value="1"/>
</dbReference>
<gene>
    <name evidence="8" type="ordered locus">HRM2_40060</name>
</gene>
<keyword evidence="2" id="KW-0902">Two-component regulatory system</keyword>
<evidence type="ECO:0000256" key="3">
    <source>
        <dbReference type="ARBA" id="ARBA00023015"/>
    </source>
</evidence>
<dbReference type="GO" id="GO:0005829">
    <property type="term" value="C:cytosol"/>
    <property type="evidence" value="ECO:0007669"/>
    <property type="project" value="TreeGrafter"/>
</dbReference>
<dbReference type="eggNOG" id="COG2204">
    <property type="taxonomic scope" value="Bacteria"/>
</dbReference>
<dbReference type="GO" id="GO:0000156">
    <property type="term" value="F:phosphorelay response regulator activity"/>
    <property type="evidence" value="ECO:0007669"/>
    <property type="project" value="TreeGrafter"/>
</dbReference>
<evidence type="ECO:0000256" key="5">
    <source>
        <dbReference type="ARBA" id="ARBA00023163"/>
    </source>
</evidence>
<evidence type="ECO:0000259" key="7">
    <source>
        <dbReference type="PROSITE" id="PS50110"/>
    </source>
</evidence>
<dbReference type="Proteomes" id="UP000000442">
    <property type="component" value="Chromosome"/>
</dbReference>
<protein>
    <submittedName>
        <fullName evidence="8">Sigma-54 dependent DNA-binding response regulator</fullName>
    </submittedName>
</protein>
<dbReference type="GO" id="GO:0032993">
    <property type="term" value="C:protein-DNA complex"/>
    <property type="evidence" value="ECO:0007669"/>
    <property type="project" value="TreeGrafter"/>
</dbReference>
<feature type="modified residue" description="4-aspartylphosphate" evidence="6">
    <location>
        <position position="53"/>
    </location>
</feature>
<evidence type="ECO:0000256" key="6">
    <source>
        <dbReference type="PROSITE-ProRule" id="PRU00169"/>
    </source>
</evidence>
<feature type="domain" description="Response regulatory" evidence="7">
    <location>
        <begin position="5"/>
        <end position="118"/>
    </location>
</feature>
<reference evidence="8 9" key="1">
    <citation type="journal article" date="2009" name="Environ. Microbiol.">
        <title>Genome sequence of Desulfobacterium autotrophicum HRM2, a marine sulfate reducer oxidizing organic carbon completely to carbon dioxide.</title>
        <authorList>
            <person name="Strittmatter A.W."/>
            <person name="Liesegang H."/>
            <person name="Rabus R."/>
            <person name="Decker I."/>
            <person name="Amann J."/>
            <person name="Andres S."/>
            <person name="Henne A."/>
            <person name="Fricke W.F."/>
            <person name="Martinez-Arias R."/>
            <person name="Bartels D."/>
            <person name="Goesmann A."/>
            <person name="Krause L."/>
            <person name="Puehler A."/>
            <person name="Klenk H.P."/>
            <person name="Richter M."/>
            <person name="Schuler M."/>
            <person name="Gloeckner F.O."/>
            <person name="Meyerdierks A."/>
            <person name="Gottschalk G."/>
            <person name="Amann R."/>
        </authorList>
    </citation>
    <scope>NUCLEOTIDE SEQUENCE [LARGE SCALE GENOMIC DNA]</scope>
    <source>
        <strain evidence="9">ATCC 43914 / DSM 3382 / HRM2</strain>
    </source>
</reference>
<dbReference type="InterPro" id="IPR039420">
    <property type="entry name" value="WalR-like"/>
</dbReference>
<evidence type="ECO:0000256" key="2">
    <source>
        <dbReference type="ARBA" id="ARBA00023012"/>
    </source>
</evidence>
<dbReference type="EMBL" id="CP001087">
    <property type="protein sequence ID" value="ACN17064.1"/>
    <property type="molecule type" value="Genomic_DNA"/>
</dbReference>
<evidence type="ECO:0000256" key="4">
    <source>
        <dbReference type="ARBA" id="ARBA00023125"/>
    </source>
</evidence>
<dbReference type="HOGENOM" id="CLU_000445_69_8_7"/>
<organism evidence="8 9">
    <name type="scientific">Desulforapulum autotrophicum (strain ATCC 43914 / DSM 3382 / VKM B-1955 / HRM2)</name>
    <name type="common">Desulfobacterium autotrophicum</name>
    <dbReference type="NCBI Taxonomy" id="177437"/>
    <lineage>
        <taxon>Bacteria</taxon>
        <taxon>Pseudomonadati</taxon>
        <taxon>Thermodesulfobacteriota</taxon>
        <taxon>Desulfobacteria</taxon>
        <taxon>Desulfobacterales</taxon>
        <taxon>Desulfobacteraceae</taxon>
        <taxon>Desulforapulum</taxon>
    </lineage>
</organism>
<dbReference type="Pfam" id="PF00072">
    <property type="entry name" value="Response_reg"/>
    <property type="match status" value="1"/>
</dbReference>
<keyword evidence="4 8" id="KW-0238">DNA-binding</keyword>
<sequence length="127" mass="14251">MLDYTLFIVDDEQTIREGIVADIGEDYHLHTFKTAEDALDNLQSHNPDLVLMDIGLPGMNGIQALKKLKAVAPGLLVIMITAYEDANSVIECMEHGAYDYIIKPIHMERLEVTIAKALETIRLQKKV</sequence>
<dbReference type="STRING" id="177437.HRM2_40060"/>
<proteinExistence type="predicted"/>
<keyword evidence="5" id="KW-0804">Transcription</keyword>
<dbReference type="SMART" id="SM00448">
    <property type="entry name" value="REC"/>
    <property type="match status" value="1"/>
</dbReference>
<name>C0QC47_DESAH</name>
<dbReference type="Gene3D" id="3.40.50.2300">
    <property type="match status" value="1"/>
</dbReference>
<dbReference type="InterPro" id="IPR001789">
    <property type="entry name" value="Sig_transdc_resp-reg_receiver"/>
</dbReference>
<keyword evidence="9" id="KW-1185">Reference proteome</keyword>
<dbReference type="PROSITE" id="PS50110">
    <property type="entry name" value="RESPONSE_REGULATORY"/>
    <property type="match status" value="1"/>
</dbReference>
<evidence type="ECO:0000256" key="1">
    <source>
        <dbReference type="ARBA" id="ARBA00022553"/>
    </source>
</evidence>
<evidence type="ECO:0000313" key="9">
    <source>
        <dbReference type="Proteomes" id="UP000000442"/>
    </source>
</evidence>
<dbReference type="PANTHER" id="PTHR48111">
    <property type="entry name" value="REGULATOR OF RPOS"/>
    <property type="match status" value="1"/>
</dbReference>
<dbReference type="AlphaFoldDB" id="C0QC47"/>
<accession>C0QC47</accession>
<evidence type="ECO:0000313" key="8">
    <source>
        <dbReference type="EMBL" id="ACN17064.1"/>
    </source>
</evidence>
<dbReference type="RefSeq" id="WP_015905799.1">
    <property type="nucleotide sequence ID" value="NC_012108.1"/>
</dbReference>
<keyword evidence="1 6" id="KW-0597">Phosphoprotein</keyword>
<dbReference type="KEGG" id="dat:HRM2_40060"/>
<dbReference type="GO" id="GO:0000976">
    <property type="term" value="F:transcription cis-regulatory region binding"/>
    <property type="evidence" value="ECO:0007669"/>
    <property type="project" value="TreeGrafter"/>
</dbReference>
<keyword evidence="3" id="KW-0805">Transcription regulation</keyword>
<dbReference type="InterPro" id="IPR011006">
    <property type="entry name" value="CheY-like_superfamily"/>
</dbReference>
<dbReference type="SUPFAM" id="SSF52172">
    <property type="entry name" value="CheY-like"/>
    <property type="match status" value="1"/>
</dbReference>